<dbReference type="AlphaFoldDB" id="A0A2H3CZ93"/>
<dbReference type="OrthoDB" id="2836053at2759"/>
<proteinExistence type="predicted"/>
<dbReference type="Proteomes" id="UP000217790">
    <property type="component" value="Unassembled WGS sequence"/>
</dbReference>
<reference evidence="2" key="1">
    <citation type="journal article" date="2017" name="Nat. Ecol. Evol.">
        <title>Genome expansion and lineage-specific genetic innovations in the forest pathogenic fungi Armillaria.</title>
        <authorList>
            <person name="Sipos G."/>
            <person name="Prasanna A.N."/>
            <person name="Walter M.C."/>
            <person name="O'Connor E."/>
            <person name="Balint B."/>
            <person name="Krizsan K."/>
            <person name="Kiss B."/>
            <person name="Hess J."/>
            <person name="Varga T."/>
            <person name="Slot J."/>
            <person name="Riley R."/>
            <person name="Boka B."/>
            <person name="Rigling D."/>
            <person name="Barry K."/>
            <person name="Lee J."/>
            <person name="Mihaltcheva S."/>
            <person name="LaButti K."/>
            <person name="Lipzen A."/>
            <person name="Waldron R."/>
            <person name="Moloney N.M."/>
            <person name="Sperisen C."/>
            <person name="Kredics L."/>
            <person name="Vagvoelgyi C."/>
            <person name="Patrignani A."/>
            <person name="Fitzpatrick D."/>
            <person name="Nagy I."/>
            <person name="Doyle S."/>
            <person name="Anderson J.B."/>
            <person name="Grigoriev I.V."/>
            <person name="Gueldener U."/>
            <person name="Muensterkoetter M."/>
            <person name="Nagy L.G."/>
        </authorList>
    </citation>
    <scope>NUCLEOTIDE SEQUENCE [LARGE SCALE GENOMIC DNA]</scope>
    <source>
        <strain evidence="2">Ar21-2</strain>
    </source>
</reference>
<keyword evidence="2" id="KW-1185">Reference proteome</keyword>
<dbReference type="InParanoid" id="A0A2H3CZ93"/>
<dbReference type="EMBL" id="KZ293673">
    <property type="protein sequence ID" value="PBK88321.1"/>
    <property type="molecule type" value="Genomic_DNA"/>
</dbReference>
<accession>A0A2H3CZ93</accession>
<evidence type="ECO:0000313" key="1">
    <source>
        <dbReference type="EMBL" id="PBK88321.1"/>
    </source>
</evidence>
<sequence length="81" mass="9107">MQRLPAELLESITVKSWYLLLDRQDHLHLMKTSPSSVNSGFVHITVSYSFPHAHTLTAISDLFSWKLSISHGPAFTVDTVV</sequence>
<name>A0A2H3CZ93_ARMGA</name>
<protein>
    <submittedName>
        <fullName evidence="1">Uncharacterized protein</fullName>
    </submittedName>
</protein>
<gene>
    <name evidence="1" type="ORF">ARMGADRAFT_429570</name>
</gene>
<evidence type="ECO:0000313" key="2">
    <source>
        <dbReference type="Proteomes" id="UP000217790"/>
    </source>
</evidence>
<organism evidence="1 2">
    <name type="scientific">Armillaria gallica</name>
    <name type="common">Bulbous honey fungus</name>
    <name type="synonym">Armillaria bulbosa</name>
    <dbReference type="NCBI Taxonomy" id="47427"/>
    <lineage>
        <taxon>Eukaryota</taxon>
        <taxon>Fungi</taxon>
        <taxon>Dikarya</taxon>
        <taxon>Basidiomycota</taxon>
        <taxon>Agaricomycotina</taxon>
        <taxon>Agaricomycetes</taxon>
        <taxon>Agaricomycetidae</taxon>
        <taxon>Agaricales</taxon>
        <taxon>Marasmiineae</taxon>
        <taxon>Physalacriaceae</taxon>
        <taxon>Armillaria</taxon>
    </lineage>
</organism>